<sequence length="281" mass="29355">MQVHTSPQSNQPAQTTDHADAAVAFARARAAKASDVDAAAAKDTQNQALLDAAIGQIGRDMHAHGGGHLAGIAQQILRDGAQTLLADPGADFAQNLDILRGHVLHHVLVRAGLIEDPAAPLAGPISVPRHREDGTLDTYLVAFPEIPAAEDAPGAAAPEGVSLQPGIGAQEAQRIALSEKRRELARGIAEQMAAHGAPHLQGEAQMLFLQATAGGPDINNPFAGQNLEIMAAHIGHHLLARNGNIDDPTAPREGPIQVPQHLPSGELHFVEVAMERLNQSG</sequence>
<evidence type="ECO:0000313" key="3">
    <source>
        <dbReference type="Proteomes" id="UP000050497"/>
    </source>
</evidence>
<dbReference type="EMBL" id="LJSX01000032">
    <property type="protein sequence ID" value="KPQ09222.1"/>
    <property type="molecule type" value="Genomic_DNA"/>
</dbReference>
<evidence type="ECO:0000313" key="2">
    <source>
        <dbReference type="EMBL" id="SCC82065.1"/>
    </source>
</evidence>
<evidence type="ECO:0000313" key="4">
    <source>
        <dbReference type="Proteomes" id="UP000182800"/>
    </source>
</evidence>
<reference evidence="1 3" key="1">
    <citation type="submission" date="2015-09" db="EMBL/GenBank/DDBJ databases">
        <title>Identification and resolution of microdiversity through metagenomic sequencing of parallel consortia.</title>
        <authorList>
            <person name="Nelson W.C."/>
            <person name="Romine M.F."/>
            <person name="Lindemann S.R."/>
        </authorList>
    </citation>
    <scope>NUCLEOTIDE SEQUENCE [LARGE SCALE GENOMIC DNA]</scope>
    <source>
        <strain evidence="1">HL-109</strain>
    </source>
</reference>
<dbReference type="RefSeq" id="WP_074445631.1">
    <property type="nucleotide sequence ID" value="NZ_FMBM01000002.1"/>
</dbReference>
<dbReference type="Proteomes" id="UP000182800">
    <property type="component" value="Unassembled WGS sequence"/>
</dbReference>
<gene>
    <name evidence="2" type="ORF">GA0071312_3040</name>
    <name evidence="1" type="ORF">HLUCCO17_15795</name>
</gene>
<organism evidence="1 3">
    <name type="scientific">Saliniramus fredricksonii</name>
    <dbReference type="NCBI Taxonomy" id="1653334"/>
    <lineage>
        <taxon>Bacteria</taxon>
        <taxon>Pseudomonadati</taxon>
        <taxon>Pseudomonadota</taxon>
        <taxon>Alphaproteobacteria</taxon>
        <taxon>Hyphomicrobiales</taxon>
        <taxon>Salinarimonadaceae</taxon>
        <taxon>Saliniramus</taxon>
    </lineage>
</organism>
<comment type="caution">
    <text evidence="1">The sequence shown here is derived from an EMBL/GenBank/DDBJ whole genome shotgun (WGS) entry which is preliminary data.</text>
</comment>
<protein>
    <submittedName>
        <fullName evidence="1">Uncharacterized protein</fullName>
    </submittedName>
</protein>
<accession>A0A0P7X3S4</accession>
<proteinExistence type="predicted"/>
<dbReference type="AlphaFoldDB" id="A0A0P7X3S4"/>
<dbReference type="EMBL" id="FMBM01000002">
    <property type="protein sequence ID" value="SCC82065.1"/>
    <property type="molecule type" value="Genomic_DNA"/>
</dbReference>
<evidence type="ECO:0000313" key="1">
    <source>
        <dbReference type="EMBL" id="KPQ09222.1"/>
    </source>
</evidence>
<name>A0A0P7X3S4_9HYPH</name>
<keyword evidence="4" id="KW-1185">Reference proteome</keyword>
<dbReference type="Proteomes" id="UP000050497">
    <property type="component" value="Unassembled WGS sequence"/>
</dbReference>
<reference evidence="2 4" key="2">
    <citation type="submission" date="2016-08" db="EMBL/GenBank/DDBJ databases">
        <authorList>
            <person name="Varghese N."/>
            <person name="Submissions Spin"/>
        </authorList>
    </citation>
    <scope>NUCLEOTIDE SEQUENCE [LARGE SCALE GENOMIC DNA]</scope>
    <source>
        <strain evidence="2 4">HL-109</strain>
    </source>
</reference>